<proteinExistence type="predicted"/>
<keyword evidence="3" id="KW-1185">Reference proteome</keyword>
<comment type="caution">
    <text evidence="2">The sequence shown here is derived from an EMBL/GenBank/DDBJ whole genome shotgun (WGS) entry which is preliminary data.</text>
</comment>
<keyword evidence="1" id="KW-0472">Membrane</keyword>
<dbReference type="Gene3D" id="3.30.70.60">
    <property type="match status" value="1"/>
</dbReference>
<dbReference type="PANTHER" id="PTHR39555">
    <property type="entry name" value="FIMBRIAL ASSEMBLY PROTEIN PILO-LIKE PROTEIN-RELATED"/>
    <property type="match status" value="1"/>
</dbReference>
<dbReference type="InterPro" id="IPR007445">
    <property type="entry name" value="PilO"/>
</dbReference>
<evidence type="ECO:0000313" key="2">
    <source>
        <dbReference type="EMBL" id="MCW7554222.1"/>
    </source>
</evidence>
<dbReference type="Pfam" id="PF04350">
    <property type="entry name" value="PilO"/>
    <property type="match status" value="1"/>
</dbReference>
<evidence type="ECO:0000313" key="3">
    <source>
        <dbReference type="Proteomes" id="UP001209854"/>
    </source>
</evidence>
<keyword evidence="1" id="KW-0812">Transmembrane</keyword>
<dbReference type="Gene3D" id="1.10.287.540">
    <property type="entry name" value="Helix hairpin bin"/>
    <property type="match status" value="1"/>
</dbReference>
<reference evidence="2 3" key="1">
    <citation type="submission" date="2022-10" db="EMBL/GenBank/DDBJ databases">
        <title>High-quality genome sequences of two octocoral-associated bacteria, Endozoicomonas euniceicola EF212 and Endozoicomonas gorgoniicola PS125.</title>
        <authorList>
            <person name="Chiou Y.-J."/>
            <person name="Chen Y.-H."/>
        </authorList>
    </citation>
    <scope>NUCLEOTIDE SEQUENCE [LARGE SCALE GENOMIC DNA]</scope>
    <source>
        <strain evidence="2 3">PS125</strain>
    </source>
</reference>
<dbReference type="PANTHER" id="PTHR39555:SF1">
    <property type="entry name" value="TYPE IV PILUS INNER MEMBRANE COMPONENT PILO"/>
    <property type="match status" value="1"/>
</dbReference>
<evidence type="ECO:0000256" key="1">
    <source>
        <dbReference type="SAM" id="Phobius"/>
    </source>
</evidence>
<dbReference type="EMBL" id="JAPFCC010000001">
    <property type="protein sequence ID" value="MCW7554222.1"/>
    <property type="molecule type" value="Genomic_DNA"/>
</dbReference>
<sequence length="244" mass="27923">MPKLNKLLKKITAQKKRQKKNRLQKKPEPIAIKRFFSNSLSELKTFDYASMSTRNIGSWPAMLRYLIAFSVLAITAITGTTVAVMPVLTDTSRLIEKQEESYQMYGFKARKAAYLPEYREQMKEIESTFSMLLQRLPTDTEVPGLLEDITEVGKSASMKFEKIALMPEVEQEYYVELPINIDVLGGYHDIANFVSAMSNLPRLVSLHDFRVEPVPGDNRLMRVNILAKTYRYNQKGQEQNGGSQ</sequence>
<organism evidence="2 3">
    <name type="scientific">Endozoicomonas gorgoniicola</name>
    <dbReference type="NCBI Taxonomy" id="1234144"/>
    <lineage>
        <taxon>Bacteria</taxon>
        <taxon>Pseudomonadati</taxon>
        <taxon>Pseudomonadota</taxon>
        <taxon>Gammaproteobacteria</taxon>
        <taxon>Oceanospirillales</taxon>
        <taxon>Endozoicomonadaceae</taxon>
        <taxon>Endozoicomonas</taxon>
    </lineage>
</organism>
<name>A0ABT3MXV8_9GAMM</name>
<accession>A0ABT3MXV8</accession>
<dbReference type="RefSeq" id="WP_262563963.1">
    <property type="nucleotide sequence ID" value="NZ_JAPFCC010000001.1"/>
</dbReference>
<dbReference type="InterPro" id="IPR014717">
    <property type="entry name" value="Transl_elong_EF1B/ribsomal_bS6"/>
</dbReference>
<protein>
    <submittedName>
        <fullName evidence="2">Type 4a pilus biogenesis protein PilO</fullName>
    </submittedName>
</protein>
<feature type="transmembrane region" description="Helical" evidence="1">
    <location>
        <begin position="65"/>
        <end position="88"/>
    </location>
</feature>
<gene>
    <name evidence="2" type="ORF">NX722_16665</name>
</gene>
<dbReference type="Proteomes" id="UP001209854">
    <property type="component" value="Unassembled WGS sequence"/>
</dbReference>
<keyword evidence="1" id="KW-1133">Transmembrane helix</keyword>